<dbReference type="GO" id="GO:0005524">
    <property type="term" value="F:ATP binding"/>
    <property type="evidence" value="ECO:0007669"/>
    <property type="project" value="UniProtKB-KW"/>
</dbReference>
<dbReference type="InterPro" id="IPR008145">
    <property type="entry name" value="GK/Ca_channel_bsu"/>
</dbReference>
<reference evidence="10" key="1">
    <citation type="submission" date="2020-05" db="EMBL/GenBank/DDBJ databases">
        <authorList>
            <person name="Chiriac C."/>
            <person name="Salcher M."/>
            <person name="Ghai R."/>
            <person name="Kavagutti S V."/>
        </authorList>
    </citation>
    <scope>NUCLEOTIDE SEQUENCE</scope>
</reference>
<proteinExistence type="inferred from homology"/>
<evidence type="ECO:0000256" key="5">
    <source>
        <dbReference type="ARBA" id="ARBA00022777"/>
    </source>
</evidence>
<protein>
    <recommendedName>
        <fullName evidence="2">guanylate kinase</fullName>
        <ecNumber evidence="2">2.7.4.8</ecNumber>
    </recommendedName>
</protein>
<dbReference type="InterPro" id="IPR008144">
    <property type="entry name" value="Guanylate_kin-like_dom"/>
</dbReference>
<dbReference type="HAMAP" id="MF_00328">
    <property type="entry name" value="Guanylate_kinase"/>
    <property type="match status" value="1"/>
</dbReference>
<keyword evidence="3" id="KW-0808">Transferase</keyword>
<evidence type="ECO:0000256" key="2">
    <source>
        <dbReference type="ARBA" id="ARBA00012961"/>
    </source>
</evidence>
<dbReference type="EMBL" id="CAEZZS010000017">
    <property type="protein sequence ID" value="CAB4774237.1"/>
    <property type="molecule type" value="Genomic_DNA"/>
</dbReference>
<evidence type="ECO:0000256" key="4">
    <source>
        <dbReference type="ARBA" id="ARBA00022741"/>
    </source>
</evidence>
<sequence length="180" mass="19975">MKLIVLSGPGGVGKSTVISYLRANESKVWVSVSATTRSPRAGESNGIDYYFLSDAEFDKWIAEDKFLEWADFAGARYGTPKQFVDQHLKDGKSVLLELEISGARQVRAKNPEALLVFLAPPSWEELAERLLKRGTDSEERRISRLALARAEMAAQGEFDLTLINTSVEEVAQRLISLALD</sequence>
<dbReference type="CDD" id="cd00071">
    <property type="entry name" value="GMPK"/>
    <property type="match status" value="1"/>
</dbReference>
<evidence type="ECO:0000259" key="7">
    <source>
        <dbReference type="PROSITE" id="PS50052"/>
    </source>
</evidence>
<evidence type="ECO:0000256" key="3">
    <source>
        <dbReference type="ARBA" id="ARBA00022679"/>
    </source>
</evidence>
<dbReference type="InterPro" id="IPR020590">
    <property type="entry name" value="Guanylate_kinase_CS"/>
</dbReference>
<keyword evidence="6" id="KW-0067">ATP-binding</keyword>
<organism evidence="10">
    <name type="scientific">freshwater metagenome</name>
    <dbReference type="NCBI Taxonomy" id="449393"/>
    <lineage>
        <taxon>unclassified sequences</taxon>
        <taxon>metagenomes</taxon>
        <taxon>ecological metagenomes</taxon>
    </lineage>
</organism>
<evidence type="ECO:0000256" key="1">
    <source>
        <dbReference type="ARBA" id="ARBA00005790"/>
    </source>
</evidence>
<dbReference type="NCBIfam" id="TIGR03263">
    <property type="entry name" value="guanyl_kin"/>
    <property type="match status" value="1"/>
</dbReference>
<comment type="similarity">
    <text evidence="1">Belongs to the guanylate kinase family.</text>
</comment>
<feature type="domain" description="Guanylate kinase-like" evidence="7">
    <location>
        <begin position="1"/>
        <end position="179"/>
    </location>
</feature>
<name>A0A6J6VUS4_9ZZZZ</name>
<dbReference type="GO" id="GO:0005829">
    <property type="term" value="C:cytosol"/>
    <property type="evidence" value="ECO:0007669"/>
    <property type="project" value="TreeGrafter"/>
</dbReference>
<dbReference type="FunFam" id="3.30.63.10:FF:000002">
    <property type="entry name" value="Guanylate kinase 1"/>
    <property type="match status" value="1"/>
</dbReference>
<dbReference type="InterPro" id="IPR027417">
    <property type="entry name" value="P-loop_NTPase"/>
</dbReference>
<dbReference type="AlphaFoldDB" id="A0A6J6VUS4"/>
<gene>
    <name evidence="8" type="ORF">UFOPK1811_00827</name>
    <name evidence="9" type="ORF">UFOPK2360_00338</name>
    <name evidence="10" type="ORF">UFOPK2922_00547</name>
</gene>
<evidence type="ECO:0000313" key="8">
    <source>
        <dbReference type="EMBL" id="CAB4601451.1"/>
    </source>
</evidence>
<dbReference type="EMBL" id="CAEZUJ010000028">
    <property type="protein sequence ID" value="CAB4601451.1"/>
    <property type="molecule type" value="Genomic_DNA"/>
</dbReference>
<dbReference type="Pfam" id="PF00625">
    <property type="entry name" value="Guanylate_kin"/>
    <property type="match status" value="1"/>
</dbReference>
<dbReference type="EMBL" id="CAEZXH010000011">
    <property type="protein sequence ID" value="CAB4678163.1"/>
    <property type="molecule type" value="Genomic_DNA"/>
</dbReference>
<evidence type="ECO:0000313" key="9">
    <source>
        <dbReference type="EMBL" id="CAB4678163.1"/>
    </source>
</evidence>
<keyword evidence="5" id="KW-0418">Kinase</keyword>
<dbReference type="GO" id="GO:0004385">
    <property type="term" value="F:GMP kinase activity"/>
    <property type="evidence" value="ECO:0007669"/>
    <property type="project" value="UniProtKB-EC"/>
</dbReference>
<dbReference type="PANTHER" id="PTHR23117">
    <property type="entry name" value="GUANYLATE KINASE-RELATED"/>
    <property type="match status" value="1"/>
</dbReference>
<dbReference type="PANTHER" id="PTHR23117:SF13">
    <property type="entry name" value="GUANYLATE KINASE"/>
    <property type="match status" value="1"/>
</dbReference>
<dbReference type="PROSITE" id="PS50052">
    <property type="entry name" value="GUANYLATE_KINASE_2"/>
    <property type="match status" value="1"/>
</dbReference>
<evidence type="ECO:0000313" key="10">
    <source>
        <dbReference type="EMBL" id="CAB4774237.1"/>
    </source>
</evidence>
<dbReference type="Gene3D" id="3.30.63.10">
    <property type="entry name" value="Guanylate Kinase phosphate binding domain"/>
    <property type="match status" value="1"/>
</dbReference>
<evidence type="ECO:0000256" key="6">
    <source>
        <dbReference type="ARBA" id="ARBA00022840"/>
    </source>
</evidence>
<dbReference type="PROSITE" id="PS00856">
    <property type="entry name" value="GUANYLATE_KINASE_1"/>
    <property type="match status" value="1"/>
</dbReference>
<dbReference type="SUPFAM" id="SSF52540">
    <property type="entry name" value="P-loop containing nucleoside triphosphate hydrolases"/>
    <property type="match status" value="1"/>
</dbReference>
<dbReference type="Gene3D" id="3.40.50.300">
    <property type="entry name" value="P-loop containing nucleotide triphosphate hydrolases"/>
    <property type="match status" value="1"/>
</dbReference>
<dbReference type="SMART" id="SM00072">
    <property type="entry name" value="GuKc"/>
    <property type="match status" value="1"/>
</dbReference>
<dbReference type="EC" id="2.7.4.8" evidence="2"/>
<accession>A0A6J6VUS4</accession>
<keyword evidence="4" id="KW-0547">Nucleotide-binding</keyword>
<dbReference type="InterPro" id="IPR017665">
    <property type="entry name" value="Guanylate_kinase"/>
</dbReference>